<proteinExistence type="predicted"/>
<evidence type="ECO:0000313" key="2">
    <source>
        <dbReference type="Proteomes" id="UP000789405"/>
    </source>
</evidence>
<dbReference type="Proteomes" id="UP000789405">
    <property type="component" value="Unassembled WGS sequence"/>
</dbReference>
<comment type="caution">
    <text evidence="1">The sequence shown here is derived from an EMBL/GenBank/DDBJ whole genome shotgun (WGS) entry which is preliminary data.</text>
</comment>
<protein>
    <submittedName>
        <fullName evidence="1">8771_t:CDS:1</fullName>
    </submittedName>
</protein>
<feature type="non-terminal residue" evidence="1">
    <location>
        <position position="1"/>
    </location>
</feature>
<dbReference type="EMBL" id="CAJVPY010006392">
    <property type="protein sequence ID" value="CAG8661849.1"/>
    <property type="molecule type" value="Genomic_DNA"/>
</dbReference>
<gene>
    <name evidence="1" type="ORF">DERYTH_LOCUS10757</name>
</gene>
<dbReference type="OrthoDB" id="2446858at2759"/>
<dbReference type="AlphaFoldDB" id="A0A9N9E245"/>
<sequence length="57" mass="6844">KQQKFEKGDMSNNNEEPPKISVIKGLNRLKKFISFVKQQESCDFNIEELKIFRNTYY</sequence>
<evidence type="ECO:0000313" key="1">
    <source>
        <dbReference type="EMBL" id="CAG8661849.1"/>
    </source>
</evidence>
<reference evidence="1" key="1">
    <citation type="submission" date="2021-06" db="EMBL/GenBank/DDBJ databases">
        <authorList>
            <person name="Kallberg Y."/>
            <person name="Tangrot J."/>
            <person name="Rosling A."/>
        </authorList>
    </citation>
    <scope>NUCLEOTIDE SEQUENCE</scope>
    <source>
        <strain evidence="1">MA453B</strain>
    </source>
</reference>
<keyword evidence="2" id="KW-1185">Reference proteome</keyword>
<name>A0A9N9E245_9GLOM</name>
<accession>A0A9N9E245</accession>
<organism evidence="1 2">
    <name type="scientific">Dentiscutata erythropus</name>
    <dbReference type="NCBI Taxonomy" id="1348616"/>
    <lineage>
        <taxon>Eukaryota</taxon>
        <taxon>Fungi</taxon>
        <taxon>Fungi incertae sedis</taxon>
        <taxon>Mucoromycota</taxon>
        <taxon>Glomeromycotina</taxon>
        <taxon>Glomeromycetes</taxon>
        <taxon>Diversisporales</taxon>
        <taxon>Gigasporaceae</taxon>
        <taxon>Dentiscutata</taxon>
    </lineage>
</organism>